<dbReference type="RefSeq" id="WP_117443320.1">
    <property type="nucleotide sequence ID" value="NZ_JAJFEN010000005.1"/>
</dbReference>
<dbReference type="OrthoDB" id="893860at2"/>
<dbReference type="AlphaFoldDB" id="A0A3E2VV18"/>
<reference evidence="1 2" key="1">
    <citation type="submission" date="2018-08" db="EMBL/GenBank/DDBJ databases">
        <title>A genome reference for cultivated species of the human gut microbiota.</title>
        <authorList>
            <person name="Zou Y."/>
            <person name="Xue W."/>
            <person name="Luo G."/>
        </authorList>
    </citation>
    <scope>NUCLEOTIDE SEQUENCE [LARGE SCALE GENOMIC DNA]</scope>
    <source>
        <strain evidence="1 2">OF01-2LB</strain>
    </source>
</reference>
<organism evidence="1 2">
    <name type="scientific">Clostridium innocuum</name>
    <dbReference type="NCBI Taxonomy" id="1522"/>
    <lineage>
        <taxon>Bacteria</taxon>
        <taxon>Bacillati</taxon>
        <taxon>Bacillota</taxon>
        <taxon>Clostridia</taxon>
        <taxon>Eubacteriales</taxon>
        <taxon>Clostridiaceae</taxon>
        <taxon>Clostridium</taxon>
    </lineage>
</organism>
<dbReference type="Proteomes" id="UP000260025">
    <property type="component" value="Unassembled WGS sequence"/>
</dbReference>
<evidence type="ECO:0000313" key="1">
    <source>
        <dbReference type="EMBL" id="RGC14957.1"/>
    </source>
</evidence>
<name>A0A3E2VV18_CLOIN</name>
<protein>
    <submittedName>
        <fullName evidence="1">Uncharacterized protein</fullName>
    </submittedName>
</protein>
<comment type="caution">
    <text evidence="1">The sequence shown here is derived from an EMBL/GenBank/DDBJ whole genome shotgun (WGS) entry which is preliminary data.</text>
</comment>
<evidence type="ECO:0000313" key="2">
    <source>
        <dbReference type="Proteomes" id="UP000260025"/>
    </source>
</evidence>
<accession>A0A3E2VV18</accession>
<sequence>MNKKFKYKGKKGEIDVLVVSDLDLIIIECKGPLVPTSNFEMRATFEHIEKSQKQLDLSKEAFEDDGFRNNFFKDSLHIDGKRRNVYTCTVLGNRLFSIWSGVRHPIRNIYELDMILTNGEISSPFAKWSIWKKEKYSHTDLLDFLRQDGVFIKLMQDSMDSYFKKLTFAGKTIQYESYMWNIRKLLLLCDNELRLLEKNQEEWNIFFEISEEQMNTV</sequence>
<dbReference type="EMBL" id="QVEV01000016">
    <property type="protein sequence ID" value="RGC14957.1"/>
    <property type="molecule type" value="Genomic_DNA"/>
</dbReference>
<proteinExistence type="predicted"/>
<gene>
    <name evidence="1" type="ORF">DXA38_11700</name>
</gene>